<evidence type="ECO:0000313" key="1">
    <source>
        <dbReference type="EMBL" id="OAA55745.1"/>
    </source>
</evidence>
<dbReference type="GeneID" id="30024142"/>
<proteinExistence type="predicted"/>
<dbReference type="RefSeq" id="XP_018701469.1">
    <property type="nucleotide sequence ID" value="XM_018851453.1"/>
</dbReference>
<sequence length="334" mass="36718">MARCRRIDSFASRTAEEKHGHGESLDALRQGEFELQFMRKVVEAWASAVRQAGIQLTDVVTDFVKRASQLNTEGRIPQLMHRIAKLAERFALYGGELEKQVADARAFLNAYRSIDNRHMDSINLLLKEDLENMIGSQLVNLEQSVRDLLQIGSFRYSLSLDPASMPGRVSDSMVSALYRDVTIVPAERQQAVIAIKPFPCSFGTAIPCQSGTGGLCIKGHEVLALCLDSTTYSGHPLNAIFSNQSLFTLNPESSQDIPQLAKMQFLVVASCVASVLAVPAEMTSRTGNHQADGDRCFYIGLGANTHAAYEPYQCCPTSYLNREVAPAPALMPQM</sequence>
<evidence type="ECO:0000313" key="2">
    <source>
        <dbReference type="Proteomes" id="UP000076744"/>
    </source>
</evidence>
<organism evidence="1 2">
    <name type="scientific">Cordyceps fumosorosea (strain ARSEF 2679)</name>
    <name type="common">Isaria fumosorosea</name>
    <dbReference type="NCBI Taxonomy" id="1081104"/>
    <lineage>
        <taxon>Eukaryota</taxon>
        <taxon>Fungi</taxon>
        <taxon>Dikarya</taxon>
        <taxon>Ascomycota</taxon>
        <taxon>Pezizomycotina</taxon>
        <taxon>Sordariomycetes</taxon>
        <taxon>Hypocreomycetidae</taxon>
        <taxon>Hypocreales</taxon>
        <taxon>Cordycipitaceae</taxon>
        <taxon>Cordyceps</taxon>
    </lineage>
</organism>
<dbReference type="AlphaFoldDB" id="A0A162IDU4"/>
<accession>A0A162IDU4</accession>
<gene>
    <name evidence="1" type="ORF">ISF_07850</name>
</gene>
<dbReference type="EMBL" id="AZHB01000024">
    <property type="protein sequence ID" value="OAA55745.1"/>
    <property type="molecule type" value="Genomic_DNA"/>
</dbReference>
<reference evidence="1 2" key="1">
    <citation type="journal article" date="2016" name="Genome Biol. Evol.">
        <title>Divergent and convergent evolution of fungal pathogenicity.</title>
        <authorList>
            <person name="Shang Y."/>
            <person name="Xiao G."/>
            <person name="Zheng P."/>
            <person name="Cen K."/>
            <person name="Zhan S."/>
            <person name="Wang C."/>
        </authorList>
    </citation>
    <scope>NUCLEOTIDE SEQUENCE [LARGE SCALE GENOMIC DNA]</scope>
    <source>
        <strain evidence="1 2">ARSEF 2679</strain>
    </source>
</reference>
<protein>
    <submittedName>
        <fullName evidence="1">Uncharacterized protein</fullName>
    </submittedName>
</protein>
<dbReference type="Proteomes" id="UP000076744">
    <property type="component" value="Unassembled WGS sequence"/>
</dbReference>
<keyword evidence="2" id="KW-1185">Reference proteome</keyword>
<name>A0A162IDU4_CORFA</name>
<comment type="caution">
    <text evidence="1">The sequence shown here is derived from an EMBL/GenBank/DDBJ whole genome shotgun (WGS) entry which is preliminary data.</text>
</comment>
<dbReference type="OrthoDB" id="195446at2759"/>